<dbReference type="PANTHER" id="PTHR43333:SF1">
    <property type="entry name" value="D-ISOMER SPECIFIC 2-HYDROXYACID DEHYDROGENASE NAD-BINDING DOMAIN-CONTAINING PROTEIN"/>
    <property type="match status" value="1"/>
</dbReference>
<sequence length="371" mass="40846">MGGGPEVPSKESGKKELVLCTLPWPEEGAKKGVEGLKEEFKDLEVKYFHSVFNNGKMEPLDVPEEYTTRASYLATLFWLPPTAKSLPNTKLIQFFSAGTNHIAQHPIYTDSKIPLCSANGVHGPQIAEWVIMMDLVHSHNLPKLYDLQKEKKWAQKEGMSVSDRVGKRVGILGYGSIGRQVARVAKAMGMDVIAYTASPRKTPESRKDDGYIVPGTGDPDGTFPSAWYSGTSKEDVHEFLKQEIDLLVIAVPLTKATTHFLSTPEFELLHKSNPRGTYVANIARGQVIDQPALVKALHGGLISGAALDVTDPEPLPADDSLWDAPNVLITPHCSGSTDVYADRAFEVLRENIRRQRSGGKLVNEVNRKRGY</sequence>
<dbReference type="GO" id="GO:0016491">
    <property type="term" value="F:oxidoreductase activity"/>
    <property type="evidence" value="ECO:0007669"/>
    <property type="project" value="UniProtKB-KW"/>
</dbReference>
<dbReference type="OrthoDB" id="298012at2759"/>
<proteinExistence type="predicted"/>
<dbReference type="InterPro" id="IPR006140">
    <property type="entry name" value="D-isomer_DH_NAD-bd"/>
</dbReference>
<evidence type="ECO:0000256" key="2">
    <source>
        <dbReference type="ARBA" id="ARBA00023027"/>
    </source>
</evidence>
<dbReference type="GO" id="GO:0051287">
    <property type="term" value="F:NAD binding"/>
    <property type="evidence" value="ECO:0007669"/>
    <property type="project" value="InterPro"/>
</dbReference>
<dbReference type="SUPFAM" id="SSF51735">
    <property type="entry name" value="NAD(P)-binding Rossmann-fold domains"/>
    <property type="match status" value="1"/>
</dbReference>
<name>A0A9P4LQ83_9PLEO</name>
<evidence type="ECO:0000313" key="5">
    <source>
        <dbReference type="Proteomes" id="UP000799777"/>
    </source>
</evidence>
<dbReference type="Proteomes" id="UP000799777">
    <property type="component" value="Unassembled WGS sequence"/>
</dbReference>
<feature type="domain" description="D-isomer specific 2-hydroxyacid dehydrogenase NAD-binding" evidence="3">
    <location>
        <begin position="132"/>
        <end position="203"/>
    </location>
</feature>
<gene>
    <name evidence="4" type="ORF">EK21DRAFT_96496</name>
</gene>
<dbReference type="SUPFAM" id="SSF52283">
    <property type="entry name" value="Formate/glycerate dehydrogenase catalytic domain-like"/>
    <property type="match status" value="1"/>
</dbReference>
<evidence type="ECO:0000259" key="3">
    <source>
        <dbReference type="Pfam" id="PF02826"/>
    </source>
</evidence>
<dbReference type="CDD" id="cd12163">
    <property type="entry name" value="2-Hacid_dh_5"/>
    <property type="match status" value="1"/>
</dbReference>
<reference evidence="4" key="1">
    <citation type="journal article" date="2020" name="Stud. Mycol.">
        <title>101 Dothideomycetes genomes: a test case for predicting lifestyles and emergence of pathogens.</title>
        <authorList>
            <person name="Haridas S."/>
            <person name="Albert R."/>
            <person name="Binder M."/>
            <person name="Bloem J."/>
            <person name="Labutti K."/>
            <person name="Salamov A."/>
            <person name="Andreopoulos B."/>
            <person name="Baker S."/>
            <person name="Barry K."/>
            <person name="Bills G."/>
            <person name="Bluhm B."/>
            <person name="Cannon C."/>
            <person name="Castanera R."/>
            <person name="Culley D."/>
            <person name="Daum C."/>
            <person name="Ezra D."/>
            <person name="Gonzalez J."/>
            <person name="Henrissat B."/>
            <person name="Kuo A."/>
            <person name="Liang C."/>
            <person name="Lipzen A."/>
            <person name="Lutzoni F."/>
            <person name="Magnuson J."/>
            <person name="Mondo S."/>
            <person name="Nolan M."/>
            <person name="Ohm R."/>
            <person name="Pangilinan J."/>
            <person name="Park H.-J."/>
            <person name="Ramirez L."/>
            <person name="Alfaro M."/>
            <person name="Sun H."/>
            <person name="Tritt A."/>
            <person name="Yoshinaga Y."/>
            <person name="Zwiers L.-H."/>
            <person name="Turgeon B."/>
            <person name="Goodwin S."/>
            <person name="Spatafora J."/>
            <person name="Crous P."/>
            <person name="Grigoriev I."/>
        </authorList>
    </citation>
    <scope>NUCLEOTIDE SEQUENCE</scope>
    <source>
        <strain evidence="4">CBS 110217</strain>
    </source>
</reference>
<dbReference type="InterPro" id="IPR029752">
    <property type="entry name" value="D-isomer_DH_CS1"/>
</dbReference>
<keyword evidence="2" id="KW-0520">NAD</keyword>
<keyword evidence="1" id="KW-0560">Oxidoreductase</keyword>
<evidence type="ECO:0000313" key="4">
    <source>
        <dbReference type="EMBL" id="KAF2035896.1"/>
    </source>
</evidence>
<dbReference type="EMBL" id="ML978156">
    <property type="protein sequence ID" value="KAF2035896.1"/>
    <property type="molecule type" value="Genomic_DNA"/>
</dbReference>
<accession>A0A9P4LQ83</accession>
<feature type="domain" description="D-isomer specific 2-hydroxyacid dehydrogenase NAD-binding" evidence="3">
    <location>
        <begin position="231"/>
        <end position="334"/>
    </location>
</feature>
<dbReference type="Gene3D" id="3.40.50.720">
    <property type="entry name" value="NAD(P)-binding Rossmann-like Domain"/>
    <property type="match status" value="2"/>
</dbReference>
<evidence type="ECO:0000256" key="1">
    <source>
        <dbReference type="ARBA" id="ARBA00023002"/>
    </source>
</evidence>
<organism evidence="4 5">
    <name type="scientific">Setomelanomma holmii</name>
    <dbReference type="NCBI Taxonomy" id="210430"/>
    <lineage>
        <taxon>Eukaryota</taxon>
        <taxon>Fungi</taxon>
        <taxon>Dikarya</taxon>
        <taxon>Ascomycota</taxon>
        <taxon>Pezizomycotina</taxon>
        <taxon>Dothideomycetes</taxon>
        <taxon>Pleosporomycetidae</taxon>
        <taxon>Pleosporales</taxon>
        <taxon>Pleosporineae</taxon>
        <taxon>Phaeosphaeriaceae</taxon>
        <taxon>Setomelanomma</taxon>
    </lineage>
</organism>
<comment type="caution">
    <text evidence="4">The sequence shown here is derived from an EMBL/GenBank/DDBJ whole genome shotgun (WGS) entry which is preliminary data.</text>
</comment>
<dbReference type="PANTHER" id="PTHR43333">
    <property type="entry name" value="2-HACID_DH_C DOMAIN-CONTAINING PROTEIN"/>
    <property type="match status" value="1"/>
</dbReference>
<protein>
    <recommendedName>
        <fullName evidence="3">D-isomer specific 2-hydroxyacid dehydrogenase NAD-binding domain-containing protein</fullName>
    </recommendedName>
</protein>
<dbReference type="PROSITE" id="PS00065">
    <property type="entry name" value="D_2_HYDROXYACID_DH_1"/>
    <property type="match status" value="1"/>
</dbReference>
<keyword evidence="5" id="KW-1185">Reference proteome</keyword>
<dbReference type="InterPro" id="IPR036291">
    <property type="entry name" value="NAD(P)-bd_dom_sf"/>
</dbReference>
<dbReference type="Pfam" id="PF02826">
    <property type="entry name" value="2-Hacid_dh_C"/>
    <property type="match status" value="2"/>
</dbReference>
<dbReference type="AlphaFoldDB" id="A0A9P4LQ83"/>